<reference evidence="1" key="2">
    <citation type="journal article" date="2023" name="Microbiol Resour">
        <title>Decontamination and Annotation of the Draft Genome Sequence of the Oomycete Lagenidium giganteum ARSEF 373.</title>
        <authorList>
            <person name="Morgan W.R."/>
            <person name="Tartar A."/>
        </authorList>
    </citation>
    <scope>NUCLEOTIDE SEQUENCE</scope>
    <source>
        <strain evidence="1">ARSEF 373</strain>
    </source>
</reference>
<evidence type="ECO:0008006" key="3">
    <source>
        <dbReference type="Google" id="ProtNLM"/>
    </source>
</evidence>
<proteinExistence type="predicted"/>
<sequence>MTEQGVMPARIRIQMVNTFRLSSIELPTFRQVRSVSTYHKKTQAADDECEPLVFGFKRDAIGRLHVGRGSDEDPFLLGVTSKRLLRLMDASTDAFVFHVDAAFKLSTLGYPVLLYGVSDQNRRFHLVALFVMSQRTEAVHQEALQALRTTLLVVVGKAIALRYVTCKSRQIRRQNSDNKARGTCDEHVSHFCW</sequence>
<dbReference type="EMBL" id="DAKRPA010000287">
    <property type="protein sequence ID" value="DAZ93848.1"/>
    <property type="molecule type" value="Genomic_DNA"/>
</dbReference>
<dbReference type="AlphaFoldDB" id="A0AAV2YKK3"/>
<evidence type="ECO:0000313" key="2">
    <source>
        <dbReference type="Proteomes" id="UP001146120"/>
    </source>
</evidence>
<keyword evidence="2" id="KW-1185">Reference proteome</keyword>
<dbReference type="Proteomes" id="UP001146120">
    <property type="component" value="Unassembled WGS sequence"/>
</dbReference>
<comment type="caution">
    <text evidence="1">The sequence shown here is derived from an EMBL/GenBank/DDBJ whole genome shotgun (WGS) entry which is preliminary data.</text>
</comment>
<accession>A0AAV2YKK3</accession>
<protein>
    <recommendedName>
        <fullName evidence="3">MULE transposase domain-containing protein</fullName>
    </recommendedName>
</protein>
<evidence type="ECO:0000313" key="1">
    <source>
        <dbReference type="EMBL" id="DAZ93848.1"/>
    </source>
</evidence>
<organism evidence="1 2">
    <name type="scientific">Lagenidium giganteum</name>
    <dbReference type="NCBI Taxonomy" id="4803"/>
    <lineage>
        <taxon>Eukaryota</taxon>
        <taxon>Sar</taxon>
        <taxon>Stramenopiles</taxon>
        <taxon>Oomycota</taxon>
        <taxon>Peronosporomycetes</taxon>
        <taxon>Pythiales</taxon>
        <taxon>Pythiaceae</taxon>
    </lineage>
</organism>
<gene>
    <name evidence="1" type="ORF">N0F65_002179</name>
</gene>
<name>A0AAV2YKK3_9STRA</name>
<reference evidence="1" key="1">
    <citation type="submission" date="2022-11" db="EMBL/GenBank/DDBJ databases">
        <authorList>
            <person name="Morgan W.R."/>
            <person name="Tartar A."/>
        </authorList>
    </citation>
    <scope>NUCLEOTIDE SEQUENCE</scope>
    <source>
        <strain evidence="1">ARSEF 373</strain>
    </source>
</reference>